<comment type="caution">
    <text evidence="1">The sequence shown here is derived from an EMBL/GenBank/DDBJ whole genome shotgun (WGS) entry which is preliminary data.</text>
</comment>
<evidence type="ECO:0000313" key="2">
    <source>
        <dbReference type="Proteomes" id="UP000282454"/>
    </source>
</evidence>
<protein>
    <submittedName>
        <fullName evidence="1">Uncharacterized protein</fullName>
    </submittedName>
</protein>
<organism evidence="1 2">
    <name type="scientific">Actinokineospora cianjurensis</name>
    <dbReference type="NCBI Taxonomy" id="585224"/>
    <lineage>
        <taxon>Bacteria</taxon>
        <taxon>Bacillati</taxon>
        <taxon>Actinomycetota</taxon>
        <taxon>Actinomycetes</taxon>
        <taxon>Pseudonocardiales</taxon>
        <taxon>Pseudonocardiaceae</taxon>
        <taxon>Actinokineospora</taxon>
    </lineage>
</organism>
<evidence type="ECO:0000313" key="1">
    <source>
        <dbReference type="EMBL" id="RLK61481.1"/>
    </source>
</evidence>
<dbReference type="RefSeq" id="WP_121390124.1">
    <property type="nucleotide sequence ID" value="NZ_RCDD01000001.1"/>
</dbReference>
<proteinExistence type="predicted"/>
<sequence>MSSLLGLSADVGGVETEAHGVLHAVWEAFKAKEFVGGAMLKCVSDLGDEEMGLNKKDKQTQAAQRAARVALDVAAAFRRSDG</sequence>
<dbReference type="GO" id="GO:0003824">
    <property type="term" value="F:catalytic activity"/>
    <property type="evidence" value="ECO:0007669"/>
    <property type="project" value="InterPro"/>
</dbReference>
<dbReference type="AlphaFoldDB" id="A0A421BAL0"/>
<dbReference type="EMBL" id="RCDD01000001">
    <property type="protein sequence ID" value="RLK61481.1"/>
    <property type="molecule type" value="Genomic_DNA"/>
</dbReference>
<dbReference type="Gene3D" id="3.40.50.1580">
    <property type="entry name" value="Nucleoside phosphorylase domain"/>
    <property type="match status" value="1"/>
</dbReference>
<reference evidence="1 2" key="1">
    <citation type="submission" date="2018-10" db="EMBL/GenBank/DDBJ databases">
        <title>Genomic Encyclopedia of Archaeal and Bacterial Type Strains, Phase II (KMG-II): from individual species to whole genera.</title>
        <authorList>
            <person name="Goeker M."/>
        </authorList>
    </citation>
    <scope>NUCLEOTIDE SEQUENCE [LARGE SCALE GENOMIC DNA]</scope>
    <source>
        <strain evidence="1 2">DSM 45657</strain>
    </source>
</reference>
<dbReference type="Proteomes" id="UP000282454">
    <property type="component" value="Unassembled WGS sequence"/>
</dbReference>
<keyword evidence="2" id="KW-1185">Reference proteome</keyword>
<accession>A0A421BAL0</accession>
<name>A0A421BAL0_9PSEU</name>
<dbReference type="GO" id="GO:0009116">
    <property type="term" value="P:nucleoside metabolic process"/>
    <property type="evidence" value="ECO:0007669"/>
    <property type="project" value="InterPro"/>
</dbReference>
<gene>
    <name evidence="1" type="ORF">CLV68_2022</name>
</gene>
<dbReference type="InterPro" id="IPR035994">
    <property type="entry name" value="Nucleoside_phosphorylase_sf"/>
</dbReference>
<dbReference type="OrthoDB" id="3884680at2"/>